<dbReference type="Pfam" id="PF00106">
    <property type="entry name" value="adh_short"/>
    <property type="match status" value="1"/>
</dbReference>
<comment type="similarity">
    <text evidence="1 3">Belongs to the short-chain dehydrogenases/reductases (SDR) family.</text>
</comment>
<name>A0A2R8C0B7_9RHOB</name>
<feature type="domain" description="Ketoreductase" evidence="4">
    <location>
        <begin position="7"/>
        <end position="180"/>
    </location>
</feature>
<keyword evidence="2 5" id="KW-0560">Oxidoreductase</keyword>
<evidence type="ECO:0000256" key="2">
    <source>
        <dbReference type="ARBA" id="ARBA00023002"/>
    </source>
</evidence>
<dbReference type="EMBL" id="ONZF01000011">
    <property type="protein sequence ID" value="SPJ25819.1"/>
    <property type="molecule type" value="Genomic_DNA"/>
</dbReference>
<dbReference type="Proteomes" id="UP000244912">
    <property type="component" value="Unassembled WGS sequence"/>
</dbReference>
<evidence type="ECO:0000256" key="3">
    <source>
        <dbReference type="RuleBase" id="RU000363"/>
    </source>
</evidence>
<dbReference type="PRINTS" id="PR00080">
    <property type="entry name" value="SDRFAMILY"/>
</dbReference>
<reference evidence="5 6" key="1">
    <citation type="submission" date="2018-03" db="EMBL/GenBank/DDBJ databases">
        <authorList>
            <person name="Keele B.F."/>
        </authorList>
    </citation>
    <scope>NUCLEOTIDE SEQUENCE [LARGE SCALE GENOMIC DNA]</scope>
    <source>
        <strain evidence="5 6">CECT 8504</strain>
    </source>
</reference>
<organism evidence="5 6">
    <name type="scientific">Palleronia abyssalis</name>
    <dbReference type="NCBI Taxonomy" id="1501240"/>
    <lineage>
        <taxon>Bacteria</taxon>
        <taxon>Pseudomonadati</taxon>
        <taxon>Pseudomonadota</taxon>
        <taxon>Alphaproteobacteria</taxon>
        <taxon>Rhodobacterales</taxon>
        <taxon>Roseobacteraceae</taxon>
        <taxon>Palleronia</taxon>
    </lineage>
</organism>
<dbReference type="RefSeq" id="WP_108895541.1">
    <property type="nucleotide sequence ID" value="NZ_ONZF01000011.1"/>
</dbReference>
<accession>A0A2R8C0B7</accession>
<evidence type="ECO:0000256" key="1">
    <source>
        <dbReference type="ARBA" id="ARBA00006484"/>
    </source>
</evidence>
<dbReference type="PANTHER" id="PTHR44196">
    <property type="entry name" value="DEHYDROGENASE/REDUCTASE SDR FAMILY MEMBER 7B"/>
    <property type="match status" value="1"/>
</dbReference>
<keyword evidence="6" id="KW-1185">Reference proteome</keyword>
<dbReference type="AlphaFoldDB" id="A0A2R8C0B7"/>
<dbReference type="OrthoDB" id="9804774at2"/>
<dbReference type="InterPro" id="IPR002347">
    <property type="entry name" value="SDR_fam"/>
</dbReference>
<evidence type="ECO:0000313" key="5">
    <source>
        <dbReference type="EMBL" id="SPJ25819.1"/>
    </source>
</evidence>
<sequence>MKPLGEQHVVVTGAAQGLGAALARAFAEAGARVSVMDREAEALTALAAEIGAKAAICDLTDAEATADAIGAIRAEAPVDTLIHNAAILRPQPFPQVDLATFRATMDVGIEAGFLLAQAVWGDMAGRGGGALVFVSSQSGIKGFAEETAYCAAKHALEGLSKCLALEGAGQGIVSCTVTPGMYMRTPMSERNYPPELKEKWVDPIRLAPAFLHIAKTRDPALSGQRLDAWKLSQETAR</sequence>
<dbReference type="Gene3D" id="3.40.50.720">
    <property type="entry name" value="NAD(P)-binding Rossmann-like Domain"/>
    <property type="match status" value="1"/>
</dbReference>
<dbReference type="EC" id="1.1.1.390" evidence="5"/>
<dbReference type="InterPro" id="IPR036291">
    <property type="entry name" value="NAD(P)-bd_dom_sf"/>
</dbReference>
<dbReference type="PANTHER" id="PTHR44196:SF1">
    <property type="entry name" value="DEHYDROGENASE_REDUCTASE SDR FAMILY MEMBER 7B"/>
    <property type="match status" value="1"/>
</dbReference>
<gene>
    <name evidence="5" type="ORF">PAA8504_03671</name>
</gene>
<dbReference type="InterPro" id="IPR057326">
    <property type="entry name" value="KR_dom"/>
</dbReference>
<dbReference type="SMART" id="SM00822">
    <property type="entry name" value="PKS_KR"/>
    <property type="match status" value="1"/>
</dbReference>
<dbReference type="GO" id="GO:0016491">
    <property type="term" value="F:oxidoreductase activity"/>
    <property type="evidence" value="ECO:0007669"/>
    <property type="project" value="UniProtKB-KW"/>
</dbReference>
<protein>
    <submittedName>
        <fullName evidence="5">Sulfoquinovose 1-dehydrogenase</fullName>
        <ecNumber evidence="5">1.1.1.390</ecNumber>
    </submittedName>
</protein>
<dbReference type="SUPFAM" id="SSF51735">
    <property type="entry name" value="NAD(P)-binding Rossmann-fold domains"/>
    <property type="match status" value="1"/>
</dbReference>
<dbReference type="PROSITE" id="PS00061">
    <property type="entry name" value="ADH_SHORT"/>
    <property type="match status" value="1"/>
</dbReference>
<evidence type="ECO:0000313" key="6">
    <source>
        <dbReference type="Proteomes" id="UP000244912"/>
    </source>
</evidence>
<proteinExistence type="inferred from homology"/>
<dbReference type="GO" id="GO:0016020">
    <property type="term" value="C:membrane"/>
    <property type="evidence" value="ECO:0007669"/>
    <property type="project" value="TreeGrafter"/>
</dbReference>
<dbReference type="PRINTS" id="PR00081">
    <property type="entry name" value="GDHRDH"/>
</dbReference>
<dbReference type="InterPro" id="IPR020904">
    <property type="entry name" value="Sc_DH/Rdtase_CS"/>
</dbReference>
<dbReference type="CDD" id="cd05233">
    <property type="entry name" value="SDR_c"/>
    <property type="match status" value="1"/>
</dbReference>
<evidence type="ECO:0000259" key="4">
    <source>
        <dbReference type="SMART" id="SM00822"/>
    </source>
</evidence>